<evidence type="ECO:0000256" key="4">
    <source>
        <dbReference type="ARBA" id="ARBA00023289"/>
    </source>
</evidence>
<feature type="compositionally biased region" description="Basic and acidic residues" evidence="6">
    <location>
        <begin position="70"/>
        <end position="89"/>
    </location>
</feature>
<evidence type="ECO:0000256" key="5">
    <source>
        <dbReference type="ARBA" id="ARBA00024045"/>
    </source>
</evidence>
<evidence type="ECO:0000256" key="6">
    <source>
        <dbReference type="SAM" id="MobiDB-lite"/>
    </source>
</evidence>
<accession>A0A498KPJ8</accession>
<dbReference type="PANTHER" id="PTHR45811:SF80">
    <property type="entry name" value="COPPER TRANSPORT PROTEIN FAMILY-RELATED"/>
    <property type="match status" value="1"/>
</dbReference>
<keyword evidence="4" id="KW-0636">Prenylation</keyword>
<dbReference type="Proteomes" id="UP000290289">
    <property type="component" value="Chromosome 1"/>
</dbReference>
<sequence>MKKVVLKLELYDEKCKKKVMRAVSGLEGLDSISMDMKDKKLTATGDIDPVHLVGRLRKLCRTEIVSVGPAKEEKKKEEPKKEEPKKKDPKDEMLELMKAYPALYPPMPAYYYVRSSEEDPNACKVVLKLELHDEKGKKKAMRAVSGLEGLDSISMDMKDKKLTVTGDIDPVDLVGRLRKLCRTEIVSVGPAKEEKKKEEPKKEETKKKDPKDEMAELIKAYQAHCPPMPAYYYVKSSEEDPNACKVVLKLELHDEKGKKKAMRAVSGLEGLDSISMDMKDKKLTVTGDIDPVDLVGRLRKLCRAEIVSVGPAKEEKKKEEPKKEETKPKDPKDQMAELIKAYQAYCPPMPAYYYVKSSEEDPSACI</sequence>
<gene>
    <name evidence="8" type="ORF">DVH24_022498</name>
</gene>
<dbReference type="SUPFAM" id="SSF55008">
    <property type="entry name" value="HMA, heavy metal-associated domain"/>
    <property type="match status" value="3"/>
</dbReference>
<keyword evidence="3" id="KW-0449">Lipoprotein</keyword>
<dbReference type="Gene3D" id="3.30.70.100">
    <property type="match status" value="3"/>
</dbReference>
<dbReference type="InterPro" id="IPR036163">
    <property type="entry name" value="HMA_dom_sf"/>
</dbReference>
<dbReference type="InterPro" id="IPR051863">
    <property type="entry name" value="HIPP"/>
</dbReference>
<reference evidence="8 9" key="1">
    <citation type="submission" date="2018-10" db="EMBL/GenBank/DDBJ databases">
        <title>A high-quality apple genome assembly.</title>
        <authorList>
            <person name="Hu J."/>
        </authorList>
    </citation>
    <scope>NUCLEOTIDE SEQUENCE [LARGE SCALE GENOMIC DNA]</scope>
    <source>
        <strain evidence="9">cv. HFTH1</strain>
        <tissue evidence="8">Young leaf</tissue>
    </source>
</reference>
<evidence type="ECO:0000313" key="9">
    <source>
        <dbReference type="Proteomes" id="UP000290289"/>
    </source>
</evidence>
<feature type="domain" description="HMA" evidence="7">
    <location>
        <begin position="122"/>
        <end position="189"/>
    </location>
</feature>
<name>A0A498KPJ8_MALDO</name>
<organism evidence="8 9">
    <name type="scientific">Malus domestica</name>
    <name type="common">Apple</name>
    <name type="synonym">Pyrus malus</name>
    <dbReference type="NCBI Taxonomy" id="3750"/>
    <lineage>
        <taxon>Eukaryota</taxon>
        <taxon>Viridiplantae</taxon>
        <taxon>Streptophyta</taxon>
        <taxon>Embryophyta</taxon>
        <taxon>Tracheophyta</taxon>
        <taxon>Spermatophyta</taxon>
        <taxon>Magnoliopsida</taxon>
        <taxon>eudicotyledons</taxon>
        <taxon>Gunneridae</taxon>
        <taxon>Pentapetalae</taxon>
        <taxon>rosids</taxon>
        <taxon>fabids</taxon>
        <taxon>Rosales</taxon>
        <taxon>Rosaceae</taxon>
        <taxon>Amygdaloideae</taxon>
        <taxon>Maleae</taxon>
        <taxon>Malus</taxon>
    </lineage>
</organism>
<keyword evidence="1" id="KW-0488">Methylation</keyword>
<feature type="domain" description="HMA" evidence="7">
    <location>
        <begin position="243"/>
        <end position="310"/>
    </location>
</feature>
<feature type="domain" description="HMA" evidence="7">
    <location>
        <begin position="1"/>
        <end position="68"/>
    </location>
</feature>
<dbReference type="Pfam" id="PF00403">
    <property type="entry name" value="HMA"/>
    <property type="match status" value="3"/>
</dbReference>
<feature type="region of interest" description="Disordered" evidence="6">
    <location>
        <begin position="189"/>
        <end position="211"/>
    </location>
</feature>
<dbReference type="GO" id="GO:0046872">
    <property type="term" value="F:metal ion binding"/>
    <property type="evidence" value="ECO:0007669"/>
    <property type="project" value="UniProtKB-KW"/>
</dbReference>
<comment type="caution">
    <text evidence="8">The sequence shown here is derived from an EMBL/GenBank/DDBJ whole genome shotgun (WGS) entry which is preliminary data.</text>
</comment>
<evidence type="ECO:0000256" key="2">
    <source>
        <dbReference type="ARBA" id="ARBA00022723"/>
    </source>
</evidence>
<keyword evidence="2" id="KW-0479">Metal-binding</keyword>
<evidence type="ECO:0000313" key="8">
    <source>
        <dbReference type="EMBL" id="RXI08354.1"/>
    </source>
</evidence>
<dbReference type="InterPro" id="IPR006121">
    <property type="entry name" value="HMA_dom"/>
</dbReference>
<dbReference type="AlphaFoldDB" id="A0A498KPJ8"/>
<evidence type="ECO:0000256" key="3">
    <source>
        <dbReference type="ARBA" id="ARBA00023288"/>
    </source>
</evidence>
<proteinExistence type="inferred from homology"/>
<protein>
    <recommendedName>
        <fullName evidence="7">HMA domain-containing protein</fullName>
    </recommendedName>
</protein>
<evidence type="ECO:0000259" key="7">
    <source>
        <dbReference type="PROSITE" id="PS50846"/>
    </source>
</evidence>
<keyword evidence="9" id="KW-1185">Reference proteome</keyword>
<dbReference type="PROSITE" id="PS50846">
    <property type="entry name" value="HMA_2"/>
    <property type="match status" value="3"/>
</dbReference>
<feature type="compositionally biased region" description="Basic and acidic residues" evidence="6">
    <location>
        <begin position="191"/>
        <end position="211"/>
    </location>
</feature>
<evidence type="ECO:0000256" key="1">
    <source>
        <dbReference type="ARBA" id="ARBA00022481"/>
    </source>
</evidence>
<feature type="region of interest" description="Disordered" evidence="6">
    <location>
        <begin position="68"/>
        <end position="89"/>
    </location>
</feature>
<comment type="similarity">
    <text evidence="5">Belongs to the HIPP family.</text>
</comment>
<dbReference type="PANTHER" id="PTHR45811">
    <property type="entry name" value="COPPER TRANSPORT PROTEIN FAMILY-RELATED"/>
    <property type="match status" value="1"/>
</dbReference>
<dbReference type="EMBL" id="RDQH01000327">
    <property type="protein sequence ID" value="RXI08354.1"/>
    <property type="molecule type" value="Genomic_DNA"/>
</dbReference>
<feature type="region of interest" description="Disordered" evidence="6">
    <location>
        <begin position="312"/>
        <end position="334"/>
    </location>
</feature>